<evidence type="ECO:0000256" key="1">
    <source>
        <dbReference type="ARBA" id="ARBA00022729"/>
    </source>
</evidence>
<dbReference type="EMBL" id="DPPF01000033">
    <property type="protein sequence ID" value="HCW92356.1"/>
    <property type="molecule type" value="Genomic_DNA"/>
</dbReference>
<protein>
    <submittedName>
        <fullName evidence="4">ABC transporter substrate-binding protein</fullName>
    </submittedName>
</protein>
<reference evidence="4 5" key="1">
    <citation type="journal article" date="2018" name="Nat. Biotechnol.">
        <title>A standardized bacterial taxonomy based on genome phylogeny substantially revises the tree of life.</title>
        <authorList>
            <person name="Parks D.H."/>
            <person name="Chuvochina M."/>
            <person name="Waite D.W."/>
            <person name="Rinke C."/>
            <person name="Skarshewski A."/>
            <person name="Chaumeil P.A."/>
            <person name="Hugenholtz P."/>
        </authorList>
    </citation>
    <scope>NUCLEOTIDE SEQUENCE [LARGE SCALE GENOMIC DNA]</scope>
    <source>
        <strain evidence="4">UBA8672</strain>
    </source>
</reference>
<evidence type="ECO:0000256" key="2">
    <source>
        <dbReference type="PIRSR" id="PIRSR039026-1"/>
    </source>
</evidence>
<gene>
    <name evidence="4" type="ORF">DHM44_01605</name>
</gene>
<dbReference type="Pfam" id="PF03480">
    <property type="entry name" value="DctP"/>
    <property type="match status" value="1"/>
</dbReference>
<dbReference type="InterPro" id="IPR038404">
    <property type="entry name" value="TRAP_DctP_sf"/>
</dbReference>
<organism evidence="4 5">
    <name type="scientific">Flexistipes sinusarabici</name>
    <dbReference type="NCBI Taxonomy" id="2352"/>
    <lineage>
        <taxon>Bacteria</taxon>
        <taxon>Pseudomonadati</taxon>
        <taxon>Deferribacterota</taxon>
        <taxon>Deferribacteres</taxon>
        <taxon>Deferribacterales</taxon>
        <taxon>Flexistipitaceae</taxon>
        <taxon>Flexistipes</taxon>
    </lineage>
</organism>
<comment type="caution">
    <text evidence="4">The sequence shown here is derived from an EMBL/GenBank/DDBJ whole genome shotgun (WGS) entry which is preliminary data.</text>
</comment>
<dbReference type="NCBIfam" id="NF037995">
    <property type="entry name" value="TRAP_S1"/>
    <property type="match status" value="1"/>
</dbReference>
<feature type="binding site" evidence="3">
    <location>
        <position position="210"/>
    </location>
    <ligand>
        <name>substrate</name>
    </ligand>
</feature>
<feature type="binding site" evidence="3">
    <location>
        <position position="211"/>
    </location>
    <ligand>
        <name>Na(+)</name>
        <dbReference type="ChEBI" id="CHEBI:29101"/>
    </ligand>
</feature>
<name>A0A3D5Q961_FLESI</name>
<evidence type="ECO:0000313" key="5">
    <source>
        <dbReference type="Proteomes" id="UP000262325"/>
    </source>
</evidence>
<dbReference type="Gene3D" id="3.40.190.10">
    <property type="entry name" value="Periplasmic binding protein-like II"/>
    <property type="match status" value="1"/>
</dbReference>
<feature type="binding site" evidence="3">
    <location>
        <position position="235"/>
    </location>
    <ligand>
        <name>substrate</name>
    </ligand>
</feature>
<dbReference type="InterPro" id="IPR018389">
    <property type="entry name" value="DctP_fam"/>
</dbReference>
<feature type="binding site" evidence="2">
    <location>
        <position position="152"/>
    </location>
    <ligand>
        <name>substrate</name>
    </ligand>
</feature>
<keyword evidence="3" id="KW-0479">Metal-binding</keyword>
<sequence>MGMMKKLFYSLLIILLVASAGFTAEKKIRWKLAMTWGPTLHPLSDTAEHMAEIVKELSDGNFVINIDASNVHKAPFGIFDMVKLGQYEMGHTASYYYKGKNIAFLPLTTMPFGMTAPEQYAWFYYGGGLELMQEAYAKHGMLAFPGGNTGNQMGGWFTKEINSLDDLKGLKMRIPGFAGQIMSKLGVTVTNIPPGELYTALERGTVDAVEWTGPGMDINMGFHKIAKYYYTGWHEPGSEVEFLINEKEYNKLSEKYKKILKIAMKTAAYDMYIQSYEMNAEAWQQMKEKYPAIKVKVFPEEVLKEMKTAYDSLVASYEKESPMFKKIMESKRAYLDKVRDWTHISDYLYLKSTSESNLN</sequence>
<accession>A0A3D5Q961</accession>
<dbReference type="PIRSF" id="PIRSF039026">
    <property type="entry name" value="SiaP"/>
    <property type="match status" value="1"/>
</dbReference>
<evidence type="ECO:0000313" key="4">
    <source>
        <dbReference type="EMBL" id="HCW92356.1"/>
    </source>
</evidence>
<feature type="binding site" evidence="2">
    <location>
        <position position="173"/>
    </location>
    <ligand>
        <name>substrate</name>
    </ligand>
</feature>
<dbReference type="Gene3D" id="3.40.190.170">
    <property type="entry name" value="Bacterial extracellular solute-binding protein, family 7"/>
    <property type="match status" value="1"/>
</dbReference>
<dbReference type="GO" id="GO:0046872">
    <property type="term" value="F:metal ion binding"/>
    <property type="evidence" value="ECO:0007669"/>
    <property type="project" value="UniProtKB-KW"/>
</dbReference>
<dbReference type="GO" id="GO:0031317">
    <property type="term" value="C:tripartite ATP-independent periplasmic transporter complex"/>
    <property type="evidence" value="ECO:0007669"/>
    <property type="project" value="InterPro"/>
</dbReference>
<dbReference type="PANTHER" id="PTHR33376">
    <property type="match status" value="1"/>
</dbReference>
<dbReference type="GO" id="GO:0055085">
    <property type="term" value="P:transmembrane transport"/>
    <property type="evidence" value="ECO:0007669"/>
    <property type="project" value="InterPro"/>
</dbReference>
<dbReference type="AlphaFoldDB" id="A0A3D5Q961"/>
<keyword evidence="1" id="KW-0732">Signal</keyword>
<proteinExistence type="predicted"/>
<dbReference type="SUPFAM" id="SSF53850">
    <property type="entry name" value="Periplasmic binding protein-like II"/>
    <property type="match status" value="1"/>
</dbReference>
<dbReference type="Proteomes" id="UP000262325">
    <property type="component" value="Unassembled WGS sequence"/>
</dbReference>
<dbReference type="InterPro" id="IPR026289">
    <property type="entry name" value="SBP_TakP-like"/>
</dbReference>
<evidence type="ECO:0000256" key="3">
    <source>
        <dbReference type="PIRSR" id="PIRSR039026-2"/>
    </source>
</evidence>
<dbReference type="PANTHER" id="PTHR33376:SF5">
    <property type="entry name" value="EXTRACYTOPLASMIC SOLUTE RECEPTOR PROTEIN"/>
    <property type="match status" value="1"/>
</dbReference>